<dbReference type="InterPro" id="IPR005467">
    <property type="entry name" value="His_kinase_dom"/>
</dbReference>
<keyword evidence="4" id="KW-1133">Transmembrane helix</keyword>
<evidence type="ECO:0000256" key="1">
    <source>
        <dbReference type="ARBA" id="ARBA00000085"/>
    </source>
</evidence>
<dbReference type="InterPro" id="IPR015943">
    <property type="entry name" value="WD40/YVTN_repeat-like_dom_sf"/>
</dbReference>
<dbReference type="Gene3D" id="2.60.40.10">
    <property type="entry name" value="Immunoglobulins"/>
    <property type="match status" value="1"/>
</dbReference>
<dbReference type="CDD" id="cd00082">
    <property type="entry name" value="HisKA"/>
    <property type="match status" value="1"/>
</dbReference>
<organism evidence="6 7">
    <name type="scientific">Compostibacter hankyongensis</name>
    <dbReference type="NCBI Taxonomy" id="1007089"/>
    <lineage>
        <taxon>Bacteria</taxon>
        <taxon>Pseudomonadati</taxon>
        <taxon>Bacteroidota</taxon>
        <taxon>Chitinophagia</taxon>
        <taxon>Chitinophagales</taxon>
        <taxon>Chitinophagaceae</taxon>
        <taxon>Compostibacter</taxon>
    </lineage>
</organism>
<proteinExistence type="predicted"/>
<dbReference type="InterPro" id="IPR036097">
    <property type="entry name" value="HisK_dim/P_sf"/>
</dbReference>
<dbReference type="InterPro" id="IPR011123">
    <property type="entry name" value="Y_Y_Y"/>
</dbReference>
<dbReference type="EC" id="2.7.13.3" evidence="2"/>
<dbReference type="InterPro" id="IPR011110">
    <property type="entry name" value="Reg_prop"/>
</dbReference>
<dbReference type="PANTHER" id="PTHR43547:SF2">
    <property type="entry name" value="HYBRID SIGNAL TRANSDUCTION HISTIDINE KINASE C"/>
    <property type="match status" value="1"/>
</dbReference>
<dbReference type="PRINTS" id="PR00344">
    <property type="entry name" value="BCTRLSENSOR"/>
</dbReference>
<keyword evidence="3" id="KW-0597">Phosphoprotein</keyword>
<dbReference type="GO" id="GO:0016301">
    <property type="term" value="F:kinase activity"/>
    <property type="evidence" value="ECO:0007669"/>
    <property type="project" value="UniProtKB-KW"/>
</dbReference>
<dbReference type="SMART" id="SM00388">
    <property type="entry name" value="HisKA"/>
    <property type="match status" value="1"/>
</dbReference>
<dbReference type="SUPFAM" id="SSF63829">
    <property type="entry name" value="Calcium-dependent phosphotriesterase"/>
    <property type="match status" value="2"/>
</dbReference>
<dbReference type="Pfam" id="PF02518">
    <property type="entry name" value="HATPase_c"/>
    <property type="match status" value="1"/>
</dbReference>
<gene>
    <name evidence="6" type="ORF">GCM10023143_13120</name>
</gene>
<dbReference type="InterPro" id="IPR003661">
    <property type="entry name" value="HisK_dim/P_dom"/>
</dbReference>
<dbReference type="Pfam" id="PF07494">
    <property type="entry name" value="Reg_prop"/>
    <property type="match status" value="5"/>
</dbReference>
<name>A0ABP8FM02_9BACT</name>
<keyword evidence="6" id="KW-0418">Kinase</keyword>
<dbReference type="Gene3D" id="2.130.10.10">
    <property type="entry name" value="YVTN repeat-like/Quinoprotein amine dehydrogenase"/>
    <property type="match status" value="2"/>
</dbReference>
<evidence type="ECO:0000256" key="3">
    <source>
        <dbReference type="ARBA" id="ARBA00022553"/>
    </source>
</evidence>
<dbReference type="EMBL" id="BAABFN010000002">
    <property type="protein sequence ID" value="GAA4306931.1"/>
    <property type="molecule type" value="Genomic_DNA"/>
</dbReference>
<protein>
    <recommendedName>
        <fullName evidence="2">histidine kinase</fullName>
        <ecNumber evidence="2">2.7.13.3</ecNumber>
    </recommendedName>
</protein>
<dbReference type="InterPro" id="IPR004358">
    <property type="entry name" value="Sig_transdc_His_kin-like_C"/>
</dbReference>
<comment type="caution">
    <text evidence="6">The sequence shown here is derived from an EMBL/GenBank/DDBJ whole genome shotgun (WGS) entry which is preliminary data.</text>
</comment>
<accession>A0ABP8FM02</accession>
<dbReference type="InterPro" id="IPR003594">
    <property type="entry name" value="HATPase_dom"/>
</dbReference>
<evidence type="ECO:0000256" key="2">
    <source>
        <dbReference type="ARBA" id="ARBA00012438"/>
    </source>
</evidence>
<keyword evidence="4" id="KW-0472">Membrane</keyword>
<dbReference type="SMART" id="SM00387">
    <property type="entry name" value="HATPase_c"/>
    <property type="match status" value="1"/>
</dbReference>
<dbReference type="Proteomes" id="UP001501207">
    <property type="component" value="Unassembled WGS sequence"/>
</dbReference>
<dbReference type="SUPFAM" id="SSF55874">
    <property type="entry name" value="ATPase domain of HSP90 chaperone/DNA topoisomerase II/histidine kinase"/>
    <property type="match status" value="1"/>
</dbReference>
<evidence type="ECO:0000313" key="7">
    <source>
        <dbReference type="Proteomes" id="UP001501207"/>
    </source>
</evidence>
<dbReference type="SUPFAM" id="SSF47384">
    <property type="entry name" value="Homodimeric domain of signal transducing histidine kinase"/>
    <property type="match status" value="1"/>
</dbReference>
<evidence type="ECO:0000313" key="6">
    <source>
        <dbReference type="EMBL" id="GAA4306931.1"/>
    </source>
</evidence>
<reference evidence="7" key="1">
    <citation type="journal article" date="2019" name="Int. J. Syst. Evol. Microbiol.">
        <title>The Global Catalogue of Microorganisms (GCM) 10K type strain sequencing project: providing services to taxonomists for standard genome sequencing and annotation.</title>
        <authorList>
            <consortium name="The Broad Institute Genomics Platform"/>
            <consortium name="The Broad Institute Genome Sequencing Center for Infectious Disease"/>
            <person name="Wu L."/>
            <person name="Ma J."/>
        </authorList>
    </citation>
    <scope>NUCLEOTIDE SEQUENCE [LARGE SCALE GENOMIC DNA]</scope>
    <source>
        <strain evidence="7">JCM 17664</strain>
    </source>
</reference>
<dbReference type="InterPro" id="IPR036890">
    <property type="entry name" value="HATPase_C_sf"/>
</dbReference>
<dbReference type="Pfam" id="PF07495">
    <property type="entry name" value="Y_Y_Y"/>
    <property type="match status" value="1"/>
</dbReference>
<dbReference type="Gene3D" id="1.10.287.130">
    <property type="match status" value="1"/>
</dbReference>
<dbReference type="InterPro" id="IPR013783">
    <property type="entry name" value="Ig-like_fold"/>
</dbReference>
<keyword evidence="6" id="KW-0808">Transferase</keyword>
<dbReference type="Gene3D" id="3.30.565.10">
    <property type="entry name" value="Histidine kinase-like ATPase, C-terminal domain"/>
    <property type="match status" value="1"/>
</dbReference>
<keyword evidence="7" id="KW-1185">Reference proteome</keyword>
<sequence>METRIGDMRYKALFLIWMLGALAGIADAQTHYFTHYQVEEGLSNNAVICSLQDRRGFMWFGTKDGLNRFDGYAFKIFRHDEEHPESIGNNFIHCLYEDDSATLWIGTEQGLYRYHPETETFSLLKSCPRSEIREIKADSRGMLWFIAGLTLYCYNTATGKMKHYPPSRYFSATSISITEKGQLWVSTTSGHLEKRASSGDSFTSYDVFADSPPTTSRWIEKLYDTGQGFLLIGTSNQGIKQFDIADGTYRDILTRDSNGTTLFVRDFIRYSADEYWIGTESGIIIYNIGTGKTENLKKQYNDPYSISDNAVYTFCRDREGGIWAGTYFGGLNYYPRPYASFEKFFPRVGENSLSGNAVREICPDAYGNLWIGTEDGGLNKLNLETGTFTPFKPGGPGSLSSTNIHGLLAVGDTLWIGTFEHGLDRMQISTGRVLRHYNTGSAPGDLKNNFIYYIYRTPSGDILLASANGLFRYNRAGDDFVPIRELPDIFYTYLLQDNRGTLWAGTYREGLYYFNPSTKTSGHFAYDPADRESLNNNRVNSVFEDRRGNMWFATEGGLCKLDSGRKHFQRFTTRNGLPSNVIYAILDDNESNLWLSTSRGLTCFRPGTGVIKIYSRANGLLSDQFNYNSAYKSPGGRMYFGSVKGLISFDPETFLKNAFTPPVYITGLQIYNRQPTINAEGSPLHKAIICTDTLVLQYNQSSFSIDFAALSYTSPGNTEYAYKMDGLDKDWTYLETNRRAFFTKLLPGRYVFRVKAANSSGVWNRKETTLAIEILPPFWKSPLAYFLYFVFVSALIWYGVRSYHRSVKEKNMRRLERFEHEKEKEIYRAKIEFFTNVAHEIRTPLTLIKGPMEKVIKKAEEVPQIKNNLKIMARNTDRLLCLTSQLLDFRKAEINGFSLNFVRADIPALIRDNYLRFRPAAEEKKLSFRLHLPVARFYAYVDTEVLNKILGNLLDNALKYAENKVDICLLPEEGGSRSFTIAVKNDGYLIPPDMKEKIFETFFRIRQTAQQHGAGIGLSLSHSLAELHKGVLRLEQPESGMNVFTLTLPVHQEIEFDPLMER</sequence>
<feature type="transmembrane region" description="Helical" evidence="4">
    <location>
        <begin position="783"/>
        <end position="800"/>
    </location>
</feature>
<comment type="catalytic activity">
    <reaction evidence="1">
        <text>ATP + protein L-histidine = ADP + protein N-phospho-L-histidine.</text>
        <dbReference type="EC" id="2.7.13.3"/>
    </reaction>
</comment>
<keyword evidence="4" id="KW-0812">Transmembrane</keyword>
<dbReference type="PROSITE" id="PS50109">
    <property type="entry name" value="HIS_KIN"/>
    <property type="match status" value="1"/>
</dbReference>
<feature type="domain" description="Histidine kinase" evidence="5">
    <location>
        <begin position="836"/>
        <end position="1052"/>
    </location>
</feature>
<evidence type="ECO:0000259" key="5">
    <source>
        <dbReference type="PROSITE" id="PS50109"/>
    </source>
</evidence>
<dbReference type="PANTHER" id="PTHR43547">
    <property type="entry name" value="TWO-COMPONENT HISTIDINE KINASE"/>
    <property type="match status" value="1"/>
</dbReference>
<dbReference type="RefSeq" id="WP_344977353.1">
    <property type="nucleotide sequence ID" value="NZ_BAABFN010000002.1"/>
</dbReference>
<dbReference type="Pfam" id="PF00512">
    <property type="entry name" value="HisKA"/>
    <property type="match status" value="1"/>
</dbReference>
<evidence type="ECO:0000256" key="4">
    <source>
        <dbReference type="SAM" id="Phobius"/>
    </source>
</evidence>